<evidence type="ECO:0000256" key="1">
    <source>
        <dbReference type="ARBA" id="ARBA00001936"/>
    </source>
</evidence>
<dbReference type="CDD" id="cd00141">
    <property type="entry name" value="NT_POLXc"/>
    <property type="match status" value="1"/>
</dbReference>
<evidence type="ECO:0000256" key="13">
    <source>
        <dbReference type="ARBA" id="ARBA00023239"/>
    </source>
</evidence>
<dbReference type="SUPFAM" id="SSF81301">
    <property type="entry name" value="Nucleotidyltransferase"/>
    <property type="match status" value="1"/>
</dbReference>
<keyword evidence="11" id="KW-0238">DNA-binding</keyword>
<dbReference type="InterPro" id="IPR028207">
    <property type="entry name" value="DNA_pol_B_palm_palm"/>
</dbReference>
<dbReference type="Proteomes" id="UP000248349">
    <property type="component" value="Unassembled WGS sequence"/>
</dbReference>
<feature type="active site" description="Nucleophile; Schiff-base intermediate with DNA; for 5'-dRP lyase activity" evidence="16">
    <location>
        <position position="350"/>
    </location>
</feature>
<feature type="domain" description="BRCT" evidence="19">
    <location>
        <begin position="25"/>
        <end position="119"/>
    </location>
</feature>
<evidence type="ECO:0000256" key="6">
    <source>
        <dbReference type="ARBA" id="ARBA00022695"/>
    </source>
</evidence>
<evidence type="ECO:0000256" key="14">
    <source>
        <dbReference type="ARBA" id="ARBA00023242"/>
    </source>
</evidence>
<dbReference type="PRINTS" id="PR00869">
    <property type="entry name" value="DNAPOLX"/>
</dbReference>
<dbReference type="Gene3D" id="1.10.150.20">
    <property type="entry name" value="5' to 3' exonuclease, C-terminal subdomain"/>
    <property type="match status" value="1"/>
</dbReference>
<dbReference type="STRING" id="1450539.A0A318ZIT0"/>
<dbReference type="GO" id="GO:0046872">
    <property type="term" value="F:metal ion binding"/>
    <property type="evidence" value="ECO:0007669"/>
    <property type="project" value="UniProtKB-UniRule"/>
</dbReference>
<dbReference type="Pfam" id="PF14792">
    <property type="entry name" value="DNA_pol_B_palm"/>
    <property type="match status" value="1"/>
</dbReference>
<protein>
    <recommendedName>
        <fullName evidence="17">DNA polymerase</fullName>
        <ecNumber evidence="17">2.7.7.7</ecNumber>
    </recommendedName>
</protein>
<accession>A0A318ZIT0</accession>
<evidence type="ECO:0000256" key="11">
    <source>
        <dbReference type="ARBA" id="ARBA00023125"/>
    </source>
</evidence>
<evidence type="ECO:0000313" key="21">
    <source>
        <dbReference type="Proteomes" id="UP000248349"/>
    </source>
</evidence>
<dbReference type="InterPro" id="IPR037160">
    <property type="entry name" value="DNA_Pol_thumb_sf"/>
</dbReference>
<dbReference type="AlphaFoldDB" id="A0A318ZIT0"/>
<dbReference type="SUPFAM" id="SSF52113">
    <property type="entry name" value="BRCT domain"/>
    <property type="match status" value="1"/>
</dbReference>
<dbReference type="FunFam" id="3.30.210.10:FF:000001">
    <property type="entry name" value="DNA polymerase lambda"/>
    <property type="match status" value="1"/>
</dbReference>
<sequence length="616" mass="69137">MPRNKKAVSVSGKGKRQCAARLVPEPQQIFKGLVFFFFPNNTASALRRLRIQRALDYGASAAETWGDHVTHVIVDKGITYHDVTKHLHLETVPVALVDESYPSECVKFRSILNTAQVRFRISGTPIPAGEKDSTPVDEVPASGSLPIKPSRREQQDETQIQLSHTELHGRVAEAQIAEQQLTEQLALMLSTEEQAMKCSKDSYSIVESIREKDALDEIIEEAKAVKDLPLDSDDEHHTTAEVSDSEVSESSESHPKRRKMNARRIEAQATWQQNFVCMQKHDSKTNAENANTRTIAVLQQMLDYYDRSGDQWRTLAYRKAISALRKQPKKIATRAQALSLPGIGTRLADKIEEIVYTNRLRRLENANSTPEDRILQTFLGVYGAGVLQASRWLAQGYRSLEDLKNKAPLTSNQRVGVEHYHDFAQRIPRNEVEVHGEIVRAAVTKADAELQVIIGGSYRRGASDSGDIDLIITKPSATIKQIRTIMLETVVPGLFQQGFLQTSLAATSRGDGSKWHGASKLPDGRLWRRIDLLFVPGSEIGAALIYFTGNDIFNRSMRLLASKKGMRLNQRGLYADVLRGPQRVKLTTGRLVEGRDERRIFELLGVPWRPPEHRIC</sequence>
<dbReference type="GO" id="GO:0003677">
    <property type="term" value="F:DNA binding"/>
    <property type="evidence" value="ECO:0007669"/>
    <property type="project" value="UniProtKB-UniRule"/>
</dbReference>
<dbReference type="PANTHER" id="PTHR11276">
    <property type="entry name" value="DNA POLYMERASE TYPE-X FAMILY MEMBER"/>
    <property type="match status" value="1"/>
</dbReference>
<dbReference type="Gene3D" id="3.40.50.10190">
    <property type="entry name" value="BRCT domain"/>
    <property type="match status" value="1"/>
</dbReference>
<dbReference type="Pfam" id="PF10391">
    <property type="entry name" value="DNA_pol_lambd_f"/>
    <property type="match status" value="1"/>
</dbReference>
<keyword evidence="5 17" id="KW-0808">Transferase</keyword>
<feature type="region of interest" description="Disordered" evidence="18">
    <location>
        <begin position="226"/>
        <end position="261"/>
    </location>
</feature>
<dbReference type="GO" id="GO:0006303">
    <property type="term" value="P:double-strand break repair via nonhomologous end joining"/>
    <property type="evidence" value="ECO:0007669"/>
    <property type="project" value="TreeGrafter"/>
</dbReference>
<dbReference type="FunFam" id="1.10.150.110:FF:000005">
    <property type="entry name" value="DNA polymerase POL4"/>
    <property type="match status" value="1"/>
</dbReference>
<gene>
    <name evidence="20" type="ORF">BP01DRAFT_401205</name>
</gene>
<dbReference type="SUPFAM" id="SSF47802">
    <property type="entry name" value="DNA polymerase beta, N-terminal domain-like"/>
    <property type="match status" value="1"/>
</dbReference>
<dbReference type="Gene3D" id="3.30.210.10">
    <property type="entry name" value="DNA polymerase, thumb domain"/>
    <property type="match status" value="1"/>
</dbReference>
<dbReference type="InterPro" id="IPR029398">
    <property type="entry name" value="PolB_thumb"/>
</dbReference>
<evidence type="ECO:0000259" key="19">
    <source>
        <dbReference type="PROSITE" id="PS50172"/>
    </source>
</evidence>
<dbReference type="GO" id="GO:0003887">
    <property type="term" value="F:DNA-directed DNA polymerase activity"/>
    <property type="evidence" value="ECO:0007669"/>
    <property type="project" value="UniProtKB-UniRule"/>
</dbReference>
<dbReference type="Pfam" id="PF14716">
    <property type="entry name" value="HHH_8"/>
    <property type="match status" value="1"/>
</dbReference>
<keyword evidence="7" id="KW-0235">DNA replication</keyword>
<evidence type="ECO:0000256" key="9">
    <source>
        <dbReference type="ARBA" id="ARBA00022763"/>
    </source>
</evidence>
<dbReference type="Pfam" id="PF14791">
    <property type="entry name" value="DNA_pol_B_thumb"/>
    <property type="match status" value="1"/>
</dbReference>
<dbReference type="FunFam" id="3.30.460.10:FF:000050">
    <property type="entry name" value="DNA polymerase POL4"/>
    <property type="match status" value="1"/>
</dbReference>
<dbReference type="InterPro" id="IPR002008">
    <property type="entry name" value="DNA_pol_X_beta-like"/>
</dbReference>
<keyword evidence="6 17" id="KW-0548">Nucleotidyltransferase</keyword>
<keyword evidence="9 17" id="KW-0227">DNA damage</keyword>
<evidence type="ECO:0000256" key="15">
    <source>
        <dbReference type="ARBA" id="ARBA00049244"/>
    </source>
</evidence>
<dbReference type="InterPro" id="IPR022312">
    <property type="entry name" value="DNA_pol_X"/>
</dbReference>
<evidence type="ECO:0000313" key="20">
    <source>
        <dbReference type="EMBL" id="PYH44483.1"/>
    </source>
</evidence>
<dbReference type="InterPro" id="IPR018944">
    <property type="entry name" value="DNA_pol_lambd_fingers_domain"/>
</dbReference>
<keyword evidence="13" id="KW-0456">Lyase</keyword>
<dbReference type="InterPro" id="IPR001357">
    <property type="entry name" value="BRCT_dom"/>
</dbReference>
<dbReference type="InterPro" id="IPR010996">
    <property type="entry name" value="HHH_MUS81"/>
</dbReference>
<dbReference type="GO" id="GO:0005634">
    <property type="term" value="C:nucleus"/>
    <property type="evidence" value="ECO:0007669"/>
    <property type="project" value="UniProtKB-SubCell"/>
</dbReference>
<comment type="catalytic activity">
    <reaction evidence="15 17">
        <text>DNA(n) + a 2'-deoxyribonucleoside 5'-triphosphate = DNA(n+1) + diphosphate</text>
        <dbReference type="Rhea" id="RHEA:22508"/>
        <dbReference type="Rhea" id="RHEA-COMP:17339"/>
        <dbReference type="Rhea" id="RHEA-COMP:17340"/>
        <dbReference type="ChEBI" id="CHEBI:33019"/>
        <dbReference type="ChEBI" id="CHEBI:61560"/>
        <dbReference type="ChEBI" id="CHEBI:173112"/>
        <dbReference type="EC" id="2.7.7.7"/>
    </reaction>
</comment>
<name>A0A318ZIT0_9EURO</name>
<dbReference type="InterPro" id="IPR027421">
    <property type="entry name" value="DNA_pol_lamdba_lyase_dom_sf"/>
</dbReference>
<evidence type="ECO:0000256" key="2">
    <source>
        <dbReference type="ARBA" id="ARBA00004123"/>
    </source>
</evidence>
<evidence type="ECO:0000256" key="4">
    <source>
        <dbReference type="ARBA" id="ARBA00022634"/>
    </source>
</evidence>
<dbReference type="InterPro" id="IPR002054">
    <property type="entry name" value="DNA-dir_DNA_pol_X"/>
</dbReference>
<dbReference type="RefSeq" id="XP_025430465.1">
    <property type="nucleotide sequence ID" value="XM_025578604.1"/>
</dbReference>
<keyword evidence="14 17" id="KW-0539">Nucleus</keyword>
<keyword evidence="8" id="KW-0479">Metal-binding</keyword>
<dbReference type="InterPro" id="IPR019843">
    <property type="entry name" value="DNA_pol-X_BS"/>
</dbReference>
<keyword evidence="4" id="KW-0237">DNA synthesis</keyword>
<evidence type="ECO:0000256" key="17">
    <source>
        <dbReference type="RuleBase" id="RU366014"/>
    </source>
</evidence>
<dbReference type="GeneID" id="37079833"/>
<comment type="subcellular location">
    <subcellularLocation>
        <location evidence="2 17">Nucleus</location>
    </subcellularLocation>
</comment>
<dbReference type="EC" id="2.7.7.7" evidence="17"/>
<dbReference type="PROSITE" id="PS50172">
    <property type="entry name" value="BRCT"/>
    <property type="match status" value="1"/>
</dbReference>
<evidence type="ECO:0000256" key="8">
    <source>
        <dbReference type="ARBA" id="ARBA00022723"/>
    </source>
</evidence>
<keyword evidence="10 17" id="KW-0239">DNA-directed DNA polymerase</keyword>
<comment type="function">
    <text evidence="17">DNA polymerase that functions in several pathways of DNA repair. Involved in base excision repair (BER) responsible for repair of lesions that give rise to abasic (AP) sites in DNA. Also contributes to DNA double-strand break repair by non-homologous end joining and homologous recombination. Has both template-dependent and template-independent (terminal transferase) DNA polymerase activities. Has also a 5'-deoxyribose-5-phosphate lyase (dRP lyase) activity.</text>
</comment>
<keyword evidence="12 17" id="KW-0234">DNA repair</keyword>
<dbReference type="GO" id="GO:0016829">
    <property type="term" value="F:lyase activity"/>
    <property type="evidence" value="ECO:0007669"/>
    <property type="project" value="UniProtKB-KW"/>
</dbReference>
<feature type="region of interest" description="Disordered" evidence="18">
    <location>
        <begin position="124"/>
        <end position="155"/>
    </location>
</feature>
<organism evidence="20 21">
    <name type="scientific">Aspergillus saccharolyticus JOP 1030-1</name>
    <dbReference type="NCBI Taxonomy" id="1450539"/>
    <lineage>
        <taxon>Eukaryota</taxon>
        <taxon>Fungi</taxon>
        <taxon>Dikarya</taxon>
        <taxon>Ascomycota</taxon>
        <taxon>Pezizomycotina</taxon>
        <taxon>Eurotiomycetes</taxon>
        <taxon>Eurotiomycetidae</taxon>
        <taxon>Eurotiales</taxon>
        <taxon>Aspergillaceae</taxon>
        <taxon>Aspergillus</taxon>
        <taxon>Aspergillus subgen. Circumdati</taxon>
    </lineage>
</organism>
<dbReference type="EMBL" id="KZ821237">
    <property type="protein sequence ID" value="PYH44483.1"/>
    <property type="molecule type" value="Genomic_DNA"/>
</dbReference>
<dbReference type="Gene3D" id="3.30.460.10">
    <property type="entry name" value="Beta Polymerase, domain 2"/>
    <property type="match status" value="1"/>
</dbReference>
<proteinExistence type="inferred from homology"/>
<dbReference type="Gene3D" id="1.10.150.110">
    <property type="entry name" value="DNA polymerase beta, N-terminal domain-like"/>
    <property type="match status" value="1"/>
</dbReference>
<evidence type="ECO:0000256" key="5">
    <source>
        <dbReference type="ARBA" id="ARBA00022679"/>
    </source>
</evidence>
<evidence type="ECO:0000256" key="3">
    <source>
        <dbReference type="ARBA" id="ARBA00008323"/>
    </source>
</evidence>
<dbReference type="InterPro" id="IPR036420">
    <property type="entry name" value="BRCT_dom_sf"/>
</dbReference>
<dbReference type="InterPro" id="IPR043519">
    <property type="entry name" value="NT_sf"/>
</dbReference>
<dbReference type="OrthoDB" id="205514at2759"/>
<feature type="compositionally biased region" description="Basic and acidic residues" evidence="18">
    <location>
        <begin position="226"/>
        <end position="239"/>
    </location>
</feature>
<evidence type="ECO:0000256" key="18">
    <source>
        <dbReference type="SAM" id="MobiDB-lite"/>
    </source>
</evidence>
<evidence type="ECO:0000256" key="12">
    <source>
        <dbReference type="ARBA" id="ARBA00023204"/>
    </source>
</evidence>
<evidence type="ECO:0000256" key="7">
    <source>
        <dbReference type="ARBA" id="ARBA00022705"/>
    </source>
</evidence>
<dbReference type="FunFam" id="1.10.150.20:FF:000010">
    <property type="entry name" value="DNA polymerase lambda"/>
    <property type="match status" value="1"/>
</dbReference>
<dbReference type="PANTHER" id="PTHR11276:SF28">
    <property type="entry name" value="DNA POLYMERASE LAMBDA"/>
    <property type="match status" value="1"/>
</dbReference>
<comment type="similarity">
    <text evidence="3 17">Belongs to the DNA polymerase type-X family.</text>
</comment>
<keyword evidence="21" id="KW-1185">Reference proteome</keyword>
<evidence type="ECO:0000256" key="16">
    <source>
        <dbReference type="PIRSR" id="PIRSR622312-50"/>
    </source>
</evidence>
<reference evidence="20 21" key="1">
    <citation type="submission" date="2016-12" db="EMBL/GenBank/DDBJ databases">
        <title>The genomes of Aspergillus section Nigri reveals drivers in fungal speciation.</title>
        <authorList>
            <consortium name="DOE Joint Genome Institute"/>
            <person name="Vesth T.C."/>
            <person name="Nybo J."/>
            <person name="Theobald S."/>
            <person name="Brandl J."/>
            <person name="Frisvad J.C."/>
            <person name="Nielsen K.F."/>
            <person name="Lyhne E.K."/>
            <person name="Kogle M.E."/>
            <person name="Kuo A."/>
            <person name="Riley R."/>
            <person name="Clum A."/>
            <person name="Nolan M."/>
            <person name="Lipzen A."/>
            <person name="Salamov A."/>
            <person name="Henrissat B."/>
            <person name="Wiebenga A."/>
            <person name="De Vries R.P."/>
            <person name="Grigoriev I.V."/>
            <person name="Mortensen U.H."/>
            <person name="Andersen M.R."/>
            <person name="Baker S.E."/>
        </authorList>
    </citation>
    <scope>NUCLEOTIDE SEQUENCE [LARGE SCALE GENOMIC DNA]</scope>
    <source>
        <strain evidence="20 21">JOP 1030-1</strain>
    </source>
</reference>
<evidence type="ECO:0000256" key="10">
    <source>
        <dbReference type="ARBA" id="ARBA00022932"/>
    </source>
</evidence>
<dbReference type="SUPFAM" id="SSF81585">
    <property type="entry name" value="PsbU/PolX domain-like"/>
    <property type="match status" value="1"/>
</dbReference>
<comment type="cofactor">
    <cofactor evidence="1">
        <name>Mn(2+)</name>
        <dbReference type="ChEBI" id="CHEBI:29035"/>
    </cofactor>
</comment>
<dbReference type="PRINTS" id="PR00870">
    <property type="entry name" value="DNAPOLXBETA"/>
</dbReference>
<dbReference type="SMART" id="SM00483">
    <property type="entry name" value="POLXc"/>
    <property type="match status" value="1"/>
</dbReference>
<dbReference type="PROSITE" id="PS00522">
    <property type="entry name" value="DNA_POLYMERASE_X"/>
    <property type="match status" value="1"/>
</dbReference>
<dbReference type="GO" id="GO:0006260">
    <property type="term" value="P:DNA replication"/>
    <property type="evidence" value="ECO:0007669"/>
    <property type="project" value="UniProtKB-KW"/>
</dbReference>